<organism evidence="2 3">
    <name type="scientific">Pectinatus brassicae</name>
    <dbReference type="NCBI Taxonomy" id="862415"/>
    <lineage>
        <taxon>Bacteria</taxon>
        <taxon>Bacillati</taxon>
        <taxon>Bacillota</taxon>
        <taxon>Negativicutes</taxon>
        <taxon>Selenomonadales</taxon>
        <taxon>Selenomonadaceae</taxon>
        <taxon>Pectinatus</taxon>
    </lineage>
</organism>
<keyword evidence="3" id="KW-1185">Reference proteome</keyword>
<evidence type="ECO:0000313" key="3">
    <source>
        <dbReference type="Proteomes" id="UP000559117"/>
    </source>
</evidence>
<protein>
    <submittedName>
        <fullName evidence="2">Methyl coenzyme M reductase subunit D</fullName>
    </submittedName>
</protein>
<feature type="domain" description="Streptomycin biosynthesis protein StrF" evidence="1">
    <location>
        <begin position="12"/>
        <end position="126"/>
    </location>
</feature>
<comment type="caution">
    <text evidence="2">The sequence shown here is derived from an EMBL/GenBank/DDBJ whole genome shotgun (WGS) entry which is preliminary data.</text>
</comment>
<name>A0A840UXR6_9FIRM</name>
<dbReference type="Proteomes" id="UP000559117">
    <property type="component" value="Unassembled WGS sequence"/>
</dbReference>
<dbReference type="InterPro" id="IPR029044">
    <property type="entry name" value="Nucleotide-diphossugar_trans"/>
</dbReference>
<dbReference type="AlphaFoldDB" id="A0A840UXR6"/>
<proteinExistence type="predicted"/>
<dbReference type="EMBL" id="JACHFH010000081">
    <property type="protein sequence ID" value="MBB5337653.1"/>
    <property type="molecule type" value="Genomic_DNA"/>
</dbReference>
<dbReference type="Gene3D" id="3.90.550.10">
    <property type="entry name" value="Spore Coat Polysaccharide Biosynthesis Protein SpsA, Chain A"/>
    <property type="match status" value="1"/>
</dbReference>
<reference evidence="2 3" key="1">
    <citation type="submission" date="2020-08" db="EMBL/GenBank/DDBJ databases">
        <title>Genomic Encyclopedia of Type Strains, Phase IV (KMG-IV): sequencing the most valuable type-strain genomes for metagenomic binning, comparative biology and taxonomic classification.</title>
        <authorList>
            <person name="Goeker M."/>
        </authorList>
    </citation>
    <scope>NUCLEOTIDE SEQUENCE [LARGE SCALE GENOMIC DNA]</scope>
    <source>
        <strain evidence="2 3">DSM 24661</strain>
    </source>
</reference>
<dbReference type="InterPro" id="IPR059123">
    <property type="entry name" value="StrF_dom"/>
</dbReference>
<evidence type="ECO:0000313" key="2">
    <source>
        <dbReference type="EMBL" id="MBB5337653.1"/>
    </source>
</evidence>
<dbReference type="RefSeq" id="WP_183863622.1">
    <property type="nucleotide sequence ID" value="NZ_JACHFH010000081.1"/>
</dbReference>
<accession>A0A840UXR6</accession>
<evidence type="ECO:0000259" key="1">
    <source>
        <dbReference type="Pfam" id="PF13712"/>
    </source>
</evidence>
<gene>
    <name evidence="2" type="ORF">HNR32_002816</name>
</gene>
<sequence>MVNMNLNRFKIAFIIKVSDNNECINTLNSLAELIIPTGYEVEVIKIENKNNIVKSYNQAMKSSIAKYKIYIREGIKIINKNFLEDVINIFKKNWNIGIIGMSGVKIIPTNGNIFSAIEQVGKIIIEGNMT</sequence>
<dbReference type="Pfam" id="PF13712">
    <property type="entry name" value="Glyco_tranf_2_5"/>
    <property type="match status" value="1"/>
</dbReference>